<dbReference type="Gene3D" id="3.30.70.1350">
    <property type="entry name" value="Cation efflux protein, cytoplasmic domain"/>
    <property type="match status" value="2"/>
</dbReference>
<evidence type="ECO:0000259" key="17">
    <source>
        <dbReference type="PROSITE" id="PS51184"/>
    </source>
</evidence>
<dbReference type="FunFam" id="3.30.70.1350:FF:000008">
    <property type="entry name" value="Metal tolerance protein C1"/>
    <property type="match status" value="1"/>
</dbReference>
<keyword evidence="5" id="KW-0813">Transport</keyword>
<dbReference type="PROSITE" id="PS51184">
    <property type="entry name" value="JMJC"/>
    <property type="match status" value="1"/>
</dbReference>
<dbReference type="Pfam" id="PF10497">
    <property type="entry name" value="zf-4CXXC_R1"/>
    <property type="match status" value="1"/>
</dbReference>
<gene>
    <name evidence="19" type="ORF">E2562_004054</name>
</gene>
<dbReference type="SUPFAM" id="SSF160240">
    <property type="entry name" value="Cation efflux protein cytoplasmic domain-like"/>
    <property type="match status" value="1"/>
</dbReference>
<dbReference type="SUPFAM" id="SSF161111">
    <property type="entry name" value="Cation efflux protein transmembrane domain-like"/>
    <property type="match status" value="1"/>
</dbReference>
<feature type="domain" description="WRC" evidence="18">
    <location>
        <begin position="4"/>
        <end position="48"/>
    </location>
</feature>
<dbReference type="PANTHER" id="PTHR12549:SF17">
    <property type="entry name" value="E3 UBIQUITIN-PROTEIN LIGASE JMJ24"/>
    <property type="match status" value="1"/>
</dbReference>
<dbReference type="GO" id="GO:0032454">
    <property type="term" value="F:histone H3K9 demethylase activity"/>
    <property type="evidence" value="ECO:0007669"/>
    <property type="project" value="InterPro"/>
</dbReference>
<keyword evidence="7" id="KW-0812">Transmembrane</keyword>
<dbReference type="InterPro" id="IPR036837">
    <property type="entry name" value="Cation_efflux_CTD_sf"/>
</dbReference>
<dbReference type="GO" id="GO:0008324">
    <property type="term" value="F:monoatomic cation transmembrane transporter activity"/>
    <property type="evidence" value="ECO:0007669"/>
    <property type="project" value="InterPro"/>
</dbReference>
<dbReference type="Gene3D" id="1.20.1510.10">
    <property type="entry name" value="Cation efflux protein transmembrane domain"/>
    <property type="match status" value="1"/>
</dbReference>
<keyword evidence="20" id="KW-1185">Reference proteome</keyword>
<comment type="caution">
    <text evidence="15">Lacks conserved residue(s) required for the propagation of feature annotation.</text>
</comment>
<dbReference type="Gene3D" id="2.60.120.650">
    <property type="entry name" value="Cupin"/>
    <property type="match status" value="1"/>
</dbReference>
<keyword evidence="8" id="KW-0479">Metal-binding</keyword>
<dbReference type="Pfam" id="PF02373">
    <property type="entry name" value="JmjC"/>
    <property type="match status" value="1"/>
</dbReference>
<dbReference type="PROSITE" id="PS50089">
    <property type="entry name" value="ZF_RING_2"/>
    <property type="match status" value="1"/>
</dbReference>
<dbReference type="InterPro" id="IPR014977">
    <property type="entry name" value="WRC_dom"/>
</dbReference>
<comment type="function">
    <text evidence="1">Involved in sequestration of excess metal in the cytoplasm into vacuoles to maintain metal homeostasis.</text>
</comment>
<keyword evidence="14" id="KW-0862">Zinc</keyword>
<dbReference type="GO" id="GO:0000785">
    <property type="term" value="C:chromatin"/>
    <property type="evidence" value="ECO:0007669"/>
    <property type="project" value="TreeGrafter"/>
</dbReference>
<accession>A0A6G1BKA0</accession>
<keyword evidence="10" id="KW-0805">Transcription regulation</keyword>
<evidence type="ECO:0000256" key="3">
    <source>
        <dbReference type="ARBA" id="ARBA00004128"/>
    </source>
</evidence>
<dbReference type="GO" id="GO:0005774">
    <property type="term" value="C:vacuolar membrane"/>
    <property type="evidence" value="ECO:0007669"/>
    <property type="project" value="UniProtKB-SubCell"/>
</dbReference>
<keyword evidence="13" id="KW-0539">Nucleus</keyword>
<keyword evidence="9" id="KW-1133">Transmembrane helix</keyword>
<sequence length="1384" mass="152686">MEAVPEELRCKRSDGKQWRCSAPSMPDKTVCEKHYVQAKKRAASSALRASLRRSSATRRLGGDYDAGPPVQMAVARPLYGRVAGEPVYVAEPAPAPPRRQPVYGLPLGNAAGARPAAELVRRGLVGLVACSSAAAKATCHQCRRGANAIWCTSCDRRGYCSDCISRWYSDIPFDDVRKVCPACRGICNCRVCLQGDNVIKARVQEISIVDKLKYLHSILASVLPVLKQIYSDQCFEIGVDTKAYGLRTDIIRAKVNPDEQMCCDFCKVPVFDYHRHCPRCLYDLCLDCCRDIRRSRTNVARGEYAEGRVVDRSKDASSKRARLEPSAESANDKSVLQKMDIKNIDIRSLFPTWRVNNDGSITCGPHEAGGCGSSKLVLRRIFKINWISKLVKNSEELVNGCKVHDLLNGCSSCNDGRRLELTGHRNFGLSTCSNNGGIDRFCVFSPVLEDLKSEGITHFRKHWIKGEPVVIRNAFEPSLSSSWDPLNIWRGIQEIMDEEVADDVIVKAVDCSNQAEVDIELKQFIKGYSDGHKGEDRELMMLKLKEWPPPSVLEEFLLCQRPEFIVNFPLVDFIHSRWGLLNLSAKLPSDTLQPEVGLKLLIAYGRHQEAGKGDSVTNLMINMGDVVHMLMHTAEVHDECPKRLQPERSERIANGMTVHVNSYAPVQNLNVDMGEQSPDHTSSKFDERAHASALRLQEKSLDAKVNSGFEGSSAELSCSSHAEEPKVNSLERSQAGAIWDVFRRQDLSKLNEYLTANWEELTASSQAALSVKNPIYDQAVYLNKYHKRILKDQYGIEPWTFQQRIGEAVFIPAGCPFQVKNLQSTVQLALDFLSPESLGESARMAQEIRCLPNNHDAKLKMLEIGKISLYAASSAVREIQRVTLDPKFNLDLKFKDQNLTQAVSENLARVTKQRKPSRGGGQWHWLVPASGHVGHSHSHSHHHGEEGGEASERIFRLGLAADVVLTVGKAVTGYLSGSTAIAADAAHSLSDIVLSGVALLSYKAAKAPRDKEHPYGHGKFESLGALGISSMLLVTAGGIAWHAFDVLQGVMSSSPEIIGNVSHAHHNHGSSGHHHGIDLEHPILALSVTAFAISVKEGLYWITKRAGEKEGSGLMKANAWHHRADAISSVVALIGVGGSILGVPYLDPLAGLVVSGMILKAGVQTGYESLVELVDAAVDPSLLQPIKETILQVDGVKGCHRLRGRKAGTSLYLDVHIEVYPFLSVSAAHDIGETVRHQIQKLHNQVAEVFIHIDPSYSVESNMDQKGIWENIERRNSDAIPRQQTAEVIVSHIISSNFSKKMSLEHLMLHYLQGRVLLQVEVSMSPEIMIRDAMDIAKQAEEEILKADSSISQVSVQLRLGQQIKQLKLPGGKNGANNQQAEVQ</sequence>
<feature type="domain" description="JmjC" evidence="17">
    <location>
        <begin position="576"/>
        <end position="849"/>
    </location>
</feature>
<evidence type="ECO:0000256" key="7">
    <source>
        <dbReference type="ARBA" id="ARBA00022692"/>
    </source>
</evidence>
<feature type="domain" description="RING-type" evidence="16">
    <location>
        <begin position="139"/>
        <end position="184"/>
    </location>
</feature>
<evidence type="ECO:0000256" key="15">
    <source>
        <dbReference type="PROSITE-ProRule" id="PRU01002"/>
    </source>
</evidence>
<comment type="caution">
    <text evidence="19">The sequence shown here is derived from an EMBL/GenBank/DDBJ whole genome shotgun (WGS) entry which is preliminary data.</text>
</comment>
<proteinExistence type="inferred from homology"/>
<dbReference type="GO" id="GO:0008270">
    <property type="term" value="F:zinc ion binding"/>
    <property type="evidence" value="ECO:0007669"/>
    <property type="project" value="UniProtKB-KW"/>
</dbReference>
<dbReference type="Proteomes" id="UP000479710">
    <property type="component" value="Unassembled WGS sequence"/>
</dbReference>
<dbReference type="GO" id="GO:0000118">
    <property type="term" value="C:histone deacetylase complex"/>
    <property type="evidence" value="ECO:0007669"/>
    <property type="project" value="TreeGrafter"/>
</dbReference>
<dbReference type="PANTHER" id="PTHR12549">
    <property type="entry name" value="JMJC DOMAIN-CONTAINING HISTONE DEMETHYLATION PROTEIN"/>
    <property type="match status" value="1"/>
</dbReference>
<keyword evidence="14" id="KW-0863">Zinc-finger</keyword>
<dbReference type="FunFam" id="1.20.1510.10:FF:000023">
    <property type="entry name" value="Metal tolerance protein C1"/>
    <property type="match status" value="1"/>
</dbReference>
<evidence type="ECO:0000256" key="13">
    <source>
        <dbReference type="ARBA" id="ARBA00023242"/>
    </source>
</evidence>
<keyword evidence="6" id="KW-0926">Vacuole</keyword>
<dbReference type="InterPro" id="IPR045109">
    <property type="entry name" value="LSDs-like"/>
</dbReference>
<keyword evidence="12" id="KW-0804">Transcription</keyword>
<dbReference type="InterPro" id="IPR003347">
    <property type="entry name" value="JmjC_dom"/>
</dbReference>
<evidence type="ECO:0000256" key="6">
    <source>
        <dbReference type="ARBA" id="ARBA00022554"/>
    </source>
</evidence>
<dbReference type="PROSITE" id="PS51667">
    <property type="entry name" value="WRC"/>
    <property type="match status" value="1"/>
</dbReference>
<organism evidence="19 20">
    <name type="scientific">Oryza meyeriana var. granulata</name>
    <dbReference type="NCBI Taxonomy" id="110450"/>
    <lineage>
        <taxon>Eukaryota</taxon>
        <taxon>Viridiplantae</taxon>
        <taxon>Streptophyta</taxon>
        <taxon>Embryophyta</taxon>
        <taxon>Tracheophyta</taxon>
        <taxon>Spermatophyta</taxon>
        <taxon>Magnoliopsida</taxon>
        <taxon>Liliopsida</taxon>
        <taxon>Poales</taxon>
        <taxon>Poaceae</taxon>
        <taxon>BOP clade</taxon>
        <taxon>Oryzoideae</taxon>
        <taxon>Oryzeae</taxon>
        <taxon>Oryzinae</taxon>
        <taxon>Oryza</taxon>
        <taxon>Oryza meyeriana</taxon>
    </lineage>
</organism>
<evidence type="ECO:0000256" key="12">
    <source>
        <dbReference type="ARBA" id="ARBA00023163"/>
    </source>
</evidence>
<evidence type="ECO:0000256" key="8">
    <source>
        <dbReference type="ARBA" id="ARBA00022723"/>
    </source>
</evidence>
<evidence type="ECO:0000256" key="10">
    <source>
        <dbReference type="ARBA" id="ARBA00023015"/>
    </source>
</evidence>
<dbReference type="SUPFAM" id="SSF51197">
    <property type="entry name" value="Clavaminate synthase-like"/>
    <property type="match status" value="1"/>
</dbReference>
<comment type="subcellular location">
    <subcellularLocation>
        <location evidence="2">Nucleus</location>
    </subcellularLocation>
    <subcellularLocation>
        <location evidence="3">Vacuole membrane</location>
        <topology evidence="3">Multi-pass membrane protein</topology>
    </subcellularLocation>
</comment>
<protein>
    <recommendedName>
        <fullName evidence="21">JmjC domain-containing protein</fullName>
    </recommendedName>
</protein>
<comment type="similarity">
    <text evidence="4">Belongs to the JARID1 histone demethylase family.</text>
</comment>
<reference evidence="19 20" key="1">
    <citation type="submission" date="2019-11" db="EMBL/GenBank/DDBJ databases">
        <title>Whole genome sequence of Oryza granulata.</title>
        <authorList>
            <person name="Li W."/>
        </authorList>
    </citation>
    <scope>NUCLEOTIDE SEQUENCE [LARGE SCALE GENOMIC DNA]</scope>
    <source>
        <strain evidence="20">cv. Menghai</strain>
        <tissue evidence="19">Leaf</tissue>
    </source>
</reference>
<keyword evidence="11" id="KW-0472">Membrane</keyword>
<dbReference type="Pfam" id="PF01545">
    <property type="entry name" value="Cation_efflux"/>
    <property type="match status" value="1"/>
</dbReference>
<name>A0A6G1BKA0_9ORYZ</name>
<dbReference type="OrthoDB" id="1667110at2759"/>
<evidence type="ECO:0000256" key="14">
    <source>
        <dbReference type="PROSITE-ProRule" id="PRU00175"/>
    </source>
</evidence>
<evidence type="ECO:0000259" key="18">
    <source>
        <dbReference type="PROSITE" id="PS51667"/>
    </source>
</evidence>
<evidence type="ECO:0008006" key="21">
    <source>
        <dbReference type="Google" id="ProtNLM"/>
    </source>
</evidence>
<evidence type="ECO:0000256" key="5">
    <source>
        <dbReference type="ARBA" id="ARBA00022448"/>
    </source>
</evidence>
<evidence type="ECO:0000256" key="11">
    <source>
        <dbReference type="ARBA" id="ARBA00023136"/>
    </source>
</evidence>
<dbReference type="InterPro" id="IPR001841">
    <property type="entry name" value="Znf_RING"/>
</dbReference>
<evidence type="ECO:0000313" key="19">
    <source>
        <dbReference type="EMBL" id="KAF0887843.1"/>
    </source>
</evidence>
<evidence type="ECO:0000256" key="2">
    <source>
        <dbReference type="ARBA" id="ARBA00004123"/>
    </source>
</evidence>
<dbReference type="SMART" id="SM00558">
    <property type="entry name" value="JmjC"/>
    <property type="match status" value="1"/>
</dbReference>
<evidence type="ECO:0000256" key="4">
    <source>
        <dbReference type="ARBA" id="ARBA00006801"/>
    </source>
</evidence>
<evidence type="ECO:0000256" key="1">
    <source>
        <dbReference type="ARBA" id="ARBA00003168"/>
    </source>
</evidence>
<dbReference type="GO" id="GO:0031490">
    <property type="term" value="F:chromatin DNA binding"/>
    <property type="evidence" value="ECO:0007669"/>
    <property type="project" value="TreeGrafter"/>
</dbReference>
<evidence type="ECO:0000256" key="9">
    <source>
        <dbReference type="ARBA" id="ARBA00022989"/>
    </source>
</evidence>
<evidence type="ECO:0000259" key="16">
    <source>
        <dbReference type="PROSITE" id="PS50089"/>
    </source>
</evidence>
<dbReference type="InterPro" id="IPR002524">
    <property type="entry name" value="Cation_efflux"/>
</dbReference>
<dbReference type="Pfam" id="PF16916">
    <property type="entry name" value="ZT_dimer"/>
    <property type="match status" value="1"/>
</dbReference>
<dbReference type="InterPro" id="IPR027469">
    <property type="entry name" value="Cation_efflux_TMD_sf"/>
</dbReference>
<evidence type="ECO:0000313" key="20">
    <source>
        <dbReference type="Proteomes" id="UP000479710"/>
    </source>
</evidence>
<dbReference type="InterPro" id="IPR058533">
    <property type="entry name" value="Cation_efflux_TM"/>
</dbReference>
<dbReference type="NCBIfam" id="TIGR01297">
    <property type="entry name" value="CDF"/>
    <property type="match status" value="1"/>
</dbReference>
<dbReference type="InterPro" id="IPR027470">
    <property type="entry name" value="Cation_efflux_CTD"/>
</dbReference>
<dbReference type="EMBL" id="SPHZ02000012">
    <property type="protein sequence ID" value="KAF0887843.1"/>
    <property type="molecule type" value="Genomic_DNA"/>
</dbReference>
<dbReference type="Pfam" id="PF08879">
    <property type="entry name" value="WRC"/>
    <property type="match status" value="1"/>
</dbReference>
<dbReference type="InterPro" id="IPR018866">
    <property type="entry name" value="Znf-4CXXC_R1"/>
</dbReference>
<dbReference type="GO" id="GO:0003712">
    <property type="term" value="F:transcription coregulator activity"/>
    <property type="evidence" value="ECO:0007669"/>
    <property type="project" value="TreeGrafter"/>
</dbReference>
<dbReference type="GO" id="GO:0006357">
    <property type="term" value="P:regulation of transcription by RNA polymerase II"/>
    <property type="evidence" value="ECO:0007669"/>
    <property type="project" value="TreeGrafter"/>
</dbReference>